<dbReference type="GO" id="GO:0046103">
    <property type="term" value="P:inosine biosynthetic process"/>
    <property type="evidence" value="ECO:0007669"/>
    <property type="project" value="TreeGrafter"/>
</dbReference>
<comment type="similarity">
    <text evidence="2">Belongs to the metallo-dependent hydrolases superfamily. Adenosine and AMP deaminases family.</text>
</comment>
<evidence type="ECO:0000256" key="4">
    <source>
        <dbReference type="ARBA" id="ARBA00022723"/>
    </source>
</evidence>
<name>Q6ALG5_DESPS</name>
<evidence type="ECO:0000256" key="6">
    <source>
        <dbReference type="ARBA" id="ARBA00022833"/>
    </source>
</evidence>
<dbReference type="GO" id="GO:0005829">
    <property type="term" value="C:cytosol"/>
    <property type="evidence" value="ECO:0007669"/>
    <property type="project" value="TreeGrafter"/>
</dbReference>
<dbReference type="eggNOG" id="COG1816">
    <property type="taxonomic scope" value="Bacteria"/>
</dbReference>
<dbReference type="EMBL" id="CR522870">
    <property type="protein sequence ID" value="CAG36810.1"/>
    <property type="molecule type" value="Genomic_DNA"/>
</dbReference>
<reference evidence="10" key="1">
    <citation type="journal article" date="2004" name="Environ. Microbiol.">
        <title>The genome of Desulfotalea psychrophila, a sulfate-reducing bacterium from permanently cold Arctic sediments.</title>
        <authorList>
            <person name="Rabus R."/>
            <person name="Ruepp A."/>
            <person name="Frickey T."/>
            <person name="Rattei T."/>
            <person name="Fartmann B."/>
            <person name="Stark M."/>
            <person name="Bauer M."/>
            <person name="Zibat A."/>
            <person name="Lombardot T."/>
            <person name="Becker I."/>
            <person name="Amann J."/>
            <person name="Gellner K."/>
            <person name="Teeling H."/>
            <person name="Leuschner W.D."/>
            <person name="Gloeckner F.-O."/>
            <person name="Lupas A.N."/>
            <person name="Amann R."/>
            <person name="Klenk H.-P."/>
        </authorList>
    </citation>
    <scope>NUCLEOTIDE SEQUENCE [LARGE SCALE GENOMIC DNA]</scope>
    <source>
        <strain evidence="10">DSM 12343 / LSv54</strain>
    </source>
</reference>
<evidence type="ECO:0000256" key="1">
    <source>
        <dbReference type="ARBA" id="ARBA00001947"/>
    </source>
</evidence>
<protein>
    <recommendedName>
        <fullName evidence="3">adenosine deaminase</fullName>
        <ecNumber evidence="3">3.5.4.4</ecNumber>
    </recommendedName>
</protein>
<feature type="domain" description="Adenosine deaminase" evidence="8">
    <location>
        <begin position="275"/>
        <end position="463"/>
    </location>
</feature>
<dbReference type="InterPro" id="IPR001365">
    <property type="entry name" value="A_deaminase_dom"/>
</dbReference>
<keyword evidence="10" id="KW-1185">Reference proteome</keyword>
<dbReference type="Gene3D" id="3.20.20.140">
    <property type="entry name" value="Metal-dependent hydrolases"/>
    <property type="match status" value="1"/>
</dbReference>
<dbReference type="Proteomes" id="UP000000602">
    <property type="component" value="Chromosome"/>
</dbReference>
<accession>Q6ALG5</accession>
<dbReference type="RefSeq" id="WP_011189322.1">
    <property type="nucleotide sequence ID" value="NC_006138.1"/>
</dbReference>
<dbReference type="EC" id="3.5.4.4" evidence="3"/>
<evidence type="ECO:0000256" key="3">
    <source>
        <dbReference type="ARBA" id="ARBA00012784"/>
    </source>
</evidence>
<evidence type="ECO:0000313" key="10">
    <source>
        <dbReference type="Proteomes" id="UP000000602"/>
    </source>
</evidence>
<keyword evidence="7" id="KW-0732">Signal</keyword>
<dbReference type="InterPro" id="IPR032466">
    <property type="entry name" value="Metal_Hydrolase"/>
</dbReference>
<feature type="chain" id="PRO_5004270627" description="adenosine deaminase" evidence="7">
    <location>
        <begin position="26"/>
        <end position="491"/>
    </location>
</feature>
<feature type="signal peptide" evidence="7">
    <location>
        <begin position="1"/>
        <end position="25"/>
    </location>
</feature>
<comment type="cofactor">
    <cofactor evidence="1">
        <name>Zn(2+)</name>
        <dbReference type="ChEBI" id="CHEBI:29105"/>
    </cofactor>
</comment>
<evidence type="ECO:0000256" key="7">
    <source>
        <dbReference type="SAM" id="SignalP"/>
    </source>
</evidence>
<dbReference type="KEGG" id="dps:DP2081"/>
<proteinExistence type="inferred from homology"/>
<dbReference type="InterPro" id="IPR006330">
    <property type="entry name" value="Ado/ade_deaminase"/>
</dbReference>
<gene>
    <name evidence="9" type="ordered locus">DP2081</name>
</gene>
<dbReference type="STRING" id="177439.DP2081"/>
<evidence type="ECO:0000313" key="9">
    <source>
        <dbReference type="EMBL" id="CAG36810.1"/>
    </source>
</evidence>
<dbReference type="GO" id="GO:0043103">
    <property type="term" value="P:hypoxanthine salvage"/>
    <property type="evidence" value="ECO:0007669"/>
    <property type="project" value="TreeGrafter"/>
</dbReference>
<keyword evidence="6" id="KW-0862">Zinc</keyword>
<evidence type="ECO:0000256" key="5">
    <source>
        <dbReference type="ARBA" id="ARBA00022801"/>
    </source>
</evidence>
<evidence type="ECO:0000256" key="2">
    <source>
        <dbReference type="ARBA" id="ARBA00006676"/>
    </source>
</evidence>
<sequence>MKSKLALLIIVVAFAFTGCTQINHGANLNKVSSDEAKTELLYNNFIEGQSPNIAQLNLFLTEMPKGGDIHHHFSGSIYVETYLDWAKANSQLIDTETLKISEDKTKTLLTVDALRSNAELYRRLLTLWSDKDYSNHYQLQLPPDANFFNTFGYFGYVSQSYEKGMLVFKKRAIKENVSYIETMIKSVGYSYPDPIFDTNVRTYSDNEELFSLLDEQSSKIDGDNTFTEKTNDFTTGIKTAHENANVDDEQFMMRYQTYTSRNSVPSKVFSALYAAFQAADQSELIVGVNLVGPENGVVAIEDYELHMQFFSYLRKKYPEVNVALHAGELTLGMVRPKNLTFHVDQAVNIAGAQRIGHGVDLPYEEDAIDLLRAIKEKAVVEINFTSNEFILGVKGQEHPYLIYSAYGVPIVICTDDSGVSRNNLSHEYVLLATRYKPSYQTIKQYAFNSIKYSFLPNKEREKTIISLTNRFKKFESEMAIYSDQILKGSVN</sequence>
<dbReference type="SUPFAM" id="SSF51556">
    <property type="entry name" value="Metallo-dependent hydrolases"/>
    <property type="match status" value="1"/>
</dbReference>
<keyword evidence="5" id="KW-0378">Hydrolase</keyword>
<dbReference type="PANTHER" id="PTHR11409">
    <property type="entry name" value="ADENOSINE DEAMINASE"/>
    <property type="match status" value="1"/>
</dbReference>
<dbReference type="OrthoDB" id="105475at2"/>
<dbReference type="GO" id="GO:0046872">
    <property type="term" value="F:metal ion binding"/>
    <property type="evidence" value="ECO:0007669"/>
    <property type="project" value="UniProtKB-KW"/>
</dbReference>
<dbReference type="GO" id="GO:0004000">
    <property type="term" value="F:adenosine deaminase activity"/>
    <property type="evidence" value="ECO:0007669"/>
    <property type="project" value="UniProtKB-ARBA"/>
</dbReference>
<keyword evidence="4" id="KW-0479">Metal-binding</keyword>
<dbReference type="GO" id="GO:0006154">
    <property type="term" value="P:adenosine catabolic process"/>
    <property type="evidence" value="ECO:0007669"/>
    <property type="project" value="TreeGrafter"/>
</dbReference>
<dbReference type="PROSITE" id="PS51257">
    <property type="entry name" value="PROKAR_LIPOPROTEIN"/>
    <property type="match status" value="1"/>
</dbReference>
<dbReference type="PANTHER" id="PTHR11409:SF43">
    <property type="entry name" value="ADENOSINE DEAMINASE"/>
    <property type="match status" value="1"/>
</dbReference>
<dbReference type="Pfam" id="PF00962">
    <property type="entry name" value="A_deaminase"/>
    <property type="match status" value="1"/>
</dbReference>
<evidence type="ECO:0000259" key="8">
    <source>
        <dbReference type="Pfam" id="PF00962"/>
    </source>
</evidence>
<dbReference type="AlphaFoldDB" id="Q6ALG5"/>
<dbReference type="HOGENOM" id="CLU_573569_0_0_7"/>
<organism evidence="9 10">
    <name type="scientific">Desulfotalea psychrophila (strain LSv54 / DSM 12343)</name>
    <dbReference type="NCBI Taxonomy" id="177439"/>
    <lineage>
        <taxon>Bacteria</taxon>
        <taxon>Pseudomonadati</taxon>
        <taxon>Thermodesulfobacteriota</taxon>
        <taxon>Desulfobulbia</taxon>
        <taxon>Desulfobulbales</taxon>
        <taxon>Desulfocapsaceae</taxon>
        <taxon>Desulfotalea</taxon>
    </lineage>
</organism>